<dbReference type="PANTHER" id="PTHR10188:SF6">
    <property type="entry name" value="N(4)-(BETA-N-ACETYLGLUCOSAMINYL)-L-ASPARAGINASE"/>
    <property type="match status" value="1"/>
</dbReference>
<dbReference type="GO" id="GO:0016811">
    <property type="term" value="F:hydrolase activity, acting on carbon-nitrogen (but not peptide) bonds, in linear amides"/>
    <property type="evidence" value="ECO:0007669"/>
    <property type="project" value="UniProtKB-ARBA"/>
</dbReference>
<keyword evidence="5" id="KW-1185">Reference proteome</keyword>
<gene>
    <name evidence="4" type="ORF">HRJ53_11330</name>
</gene>
<feature type="non-terminal residue" evidence="4">
    <location>
        <position position="1"/>
    </location>
</feature>
<accession>A0A7V8NQE6</accession>
<dbReference type="SUPFAM" id="SSF56235">
    <property type="entry name" value="N-terminal nucleophile aminohydrolases (Ntn hydrolases)"/>
    <property type="match status" value="1"/>
</dbReference>
<evidence type="ECO:0000313" key="4">
    <source>
        <dbReference type="EMBL" id="MBA0085578.1"/>
    </source>
</evidence>
<dbReference type="Gene3D" id="3.60.20.30">
    <property type="entry name" value="(Glycosyl)asparaginase"/>
    <property type="match status" value="1"/>
</dbReference>
<feature type="site" description="Cleavage; by autolysis" evidence="3">
    <location>
        <begin position="183"/>
        <end position="184"/>
    </location>
</feature>
<feature type="active site" description="Nucleophile" evidence="1">
    <location>
        <position position="184"/>
    </location>
</feature>
<dbReference type="Pfam" id="PF01112">
    <property type="entry name" value="Asparaginase_2"/>
    <property type="match status" value="1"/>
</dbReference>
<dbReference type="InterPro" id="IPR029055">
    <property type="entry name" value="Ntn_hydrolases_N"/>
</dbReference>
<feature type="binding site" evidence="2">
    <location>
        <begin position="235"/>
        <end position="238"/>
    </location>
    <ligand>
        <name>substrate</name>
    </ligand>
</feature>
<name>A0A7V8NQE6_9BACT</name>
<dbReference type="EMBL" id="JACDQQ010001103">
    <property type="protein sequence ID" value="MBA0085578.1"/>
    <property type="molecule type" value="Genomic_DNA"/>
</dbReference>
<dbReference type="PANTHER" id="PTHR10188">
    <property type="entry name" value="L-ASPARAGINASE"/>
    <property type="match status" value="1"/>
</dbReference>
<dbReference type="Proteomes" id="UP000567293">
    <property type="component" value="Unassembled WGS sequence"/>
</dbReference>
<dbReference type="AlphaFoldDB" id="A0A7V8NQE6"/>
<evidence type="ECO:0000256" key="1">
    <source>
        <dbReference type="PIRSR" id="PIRSR600246-1"/>
    </source>
</evidence>
<proteinExistence type="predicted"/>
<protein>
    <submittedName>
        <fullName evidence="4">N(4)-(Beta-N-acetylglucosaminyl)-L-asparaginase</fullName>
    </submittedName>
</protein>
<reference evidence="4" key="1">
    <citation type="submission" date="2020-06" db="EMBL/GenBank/DDBJ databases">
        <title>Legume-microbial interactions unlock mineral nutrients during tropical forest succession.</title>
        <authorList>
            <person name="Epihov D.Z."/>
        </authorList>
    </citation>
    <scope>NUCLEOTIDE SEQUENCE [LARGE SCALE GENOMIC DNA]</scope>
    <source>
        <strain evidence="4">Pan2503</strain>
    </source>
</reference>
<feature type="binding site" evidence="2">
    <location>
        <begin position="212"/>
        <end position="215"/>
    </location>
    <ligand>
        <name>substrate</name>
    </ligand>
</feature>
<evidence type="ECO:0000313" key="5">
    <source>
        <dbReference type="Proteomes" id="UP000567293"/>
    </source>
</evidence>
<dbReference type="CDD" id="cd04513">
    <property type="entry name" value="Glycosylasparaginase"/>
    <property type="match status" value="1"/>
</dbReference>
<sequence length="340" mass="36522">PPAQGQRPLIISSANGLHALDKGMDILKKGGDTLDAVVAAVTVVEDDPNDDSVGYGGLPNEEGEVELDASVMHGPTHRAGAVAAVRRIKNVSRLAKTVMENTNHLMIVGDGARRFAVEEGFGEMNLLTEHSRKIWLAWKAKTSFNWRPGIDSPEWKEFMSSLFDGDEKRIAYAERVIAHPPTGTIPCMAVDAKGDISATTTTSGLSWKIPGRVGDSPIIGAGCYVDNEVGAAGSTGKGEENIKICGAHTIVEMMRQQKSPTDACLEAMARVAHNYGNNKKKLNTFHLYFYAVNKDGAHGAVSLWRNGYEASKQASYAVHDGSAARLVPCKPFFDEAGGDQ</sequence>
<evidence type="ECO:0000256" key="2">
    <source>
        <dbReference type="PIRSR" id="PIRSR600246-2"/>
    </source>
</evidence>
<dbReference type="InterPro" id="IPR000246">
    <property type="entry name" value="Peptidase_T2"/>
</dbReference>
<organism evidence="4 5">
    <name type="scientific">Candidatus Acidiferrum panamense</name>
    <dbReference type="NCBI Taxonomy" id="2741543"/>
    <lineage>
        <taxon>Bacteria</taxon>
        <taxon>Pseudomonadati</taxon>
        <taxon>Acidobacteriota</taxon>
        <taxon>Terriglobia</taxon>
        <taxon>Candidatus Acidiferrales</taxon>
        <taxon>Candidatus Acidiferrum</taxon>
    </lineage>
</organism>
<evidence type="ECO:0000256" key="3">
    <source>
        <dbReference type="PIRSR" id="PIRSR600246-3"/>
    </source>
</evidence>
<comment type="caution">
    <text evidence="4">The sequence shown here is derived from an EMBL/GenBank/DDBJ whole genome shotgun (WGS) entry which is preliminary data.</text>
</comment>
<dbReference type="GO" id="GO:0005737">
    <property type="term" value="C:cytoplasm"/>
    <property type="evidence" value="ECO:0007669"/>
    <property type="project" value="TreeGrafter"/>
</dbReference>